<evidence type="ECO:0000313" key="1">
    <source>
        <dbReference type="EMBL" id="KIJ23022.1"/>
    </source>
</evidence>
<accession>A0A0C9U1W1</accession>
<gene>
    <name evidence="1" type="ORF">M422DRAFT_39842</name>
</gene>
<dbReference type="AlphaFoldDB" id="A0A0C9U1W1"/>
<name>A0A0C9U1W1_SPHS4</name>
<organism evidence="1 2">
    <name type="scientific">Sphaerobolus stellatus (strain SS14)</name>
    <dbReference type="NCBI Taxonomy" id="990650"/>
    <lineage>
        <taxon>Eukaryota</taxon>
        <taxon>Fungi</taxon>
        <taxon>Dikarya</taxon>
        <taxon>Basidiomycota</taxon>
        <taxon>Agaricomycotina</taxon>
        <taxon>Agaricomycetes</taxon>
        <taxon>Phallomycetidae</taxon>
        <taxon>Geastrales</taxon>
        <taxon>Sphaerobolaceae</taxon>
        <taxon>Sphaerobolus</taxon>
    </lineage>
</organism>
<protein>
    <submittedName>
        <fullName evidence="1">Uncharacterized protein</fullName>
    </submittedName>
</protein>
<dbReference type="HOGENOM" id="CLU_2924202_0_0_1"/>
<sequence>MKIKPHHFHTQEWQNAVFWNVSGTKRYGGVHGRRLAIRDSIARWAWLVRAADFDHPLKLTI</sequence>
<evidence type="ECO:0000313" key="2">
    <source>
        <dbReference type="Proteomes" id="UP000054279"/>
    </source>
</evidence>
<reference evidence="1 2" key="1">
    <citation type="submission" date="2014-06" db="EMBL/GenBank/DDBJ databases">
        <title>Evolutionary Origins and Diversification of the Mycorrhizal Mutualists.</title>
        <authorList>
            <consortium name="DOE Joint Genome Institute"/>
            <consortium name="Mycorrhizal Genomics Consortium"/>
            <person name="Kohler A."/>
            <person name="Kuo A."/>
            <person name="Nagy L.G."/>
            <person name="Floudas D."/>
            <person name="Copeland A."/>
            <person name="Barry K.W."/>
            <person name="Cichocki N."/>
            <person name="Veneault-Fourrey C."/>
            <person name="LaButti K."/>
            <person name="Lindquist E.A."/>
            <person name="Lipzen A."/>
            <person name="Lundell T."/>
            <person name="Morin E."/>
            <person name="Murat C."/>
            <person name="Riley R."/>
            <person name="Ohm R."/>
            <person name="Sun H."/>
            <person name="Tunlid A."/>
            <person name="Henrissat B."/>
            <person name="Grigoriev I.V."/>
            <person name="Hibbett D.S."/>
            <person name="Martin F."/>
        </authorList>
    </citation>
    <scope>NUCLEOTIDE SEQUENCE [LARGE SCALE GENOMIC DNA]</scope>
    <source>
        <strain evidence="1 2">SS14</strain>
    </source>
</reference>
<proteinExistence type="predicted"/>
<keyword evidence="2" id="KW-1185">Reference proteome</keyword>
<dbReference type="EMBL" id="KN837837">
    <property type="protein sequence ID" value="KIJ23022.1"/>
    <property type="molecule type" value="Genomic_DNA"/>
</dbReference>
<dbReference type="Proteomes" id="UP000054279">
    <property type="component" value="Unassembled WGS sequence"/>
</dbReference>